<evidence type="ECO:0000313" key="5">
    <source>
        <dbReference type="Proteomes" id="UP001150907"/>
    </source>
</evidence>
<protein>
    <submittedName>
        <fullName evidence="4">Dihydrodipicolinate synthase</fullName>
    </submittedName>
</protein>
<dbReference type="PANTHER" id="PTHR10281:SF76">
    <property type="entry name" value="CALCUTTA CUP-RELATED"/>
    <property type="match status" value="1"/>
</dbReference>
<dbReference type="InterPro" id="IPR050577">
    <property type="entry name" value="MAPR/NEUFC/NENF-like"/>
</dbReference>
<dbReference type="GO" id="GO:0012505">
    <property type="term" value="C:endomembrane system"/>
    <property type="evidence" value="ECO:0007669"/>
    <property type="project" value="TreeGrafter"/>
</dbReference>
<proteinExistence type="inferred from homology"/>
<feature type="region of interest" description="Disordered" evidence="2">
    <location>
        <begin position="207"/>
        <end position="262"/>
    </location>
</feature>
<dbReference type="FunFam" id="3.10.120.10:FF:000003">
    <property type="entry name" value="membrane-associated progesterone receptor component 1"/>
    <property type="match status" value="1"/>
</dbReference>
<dbReference type="InterPro" id="IPR036400">
    <property type="entry name" value="Cyt_B5-like_heme/steroid_sf"/>
</dbReference>
<comment type="similarity">
    <text evidence="1">Belongs to the cytochrome b5 family. MAPR subfamily.</text>
</comment>
<dbReference type="EMBL" id="JANBQF010000492">
    <property type="protein sequence ID" value="KAJ2000728.1"/>
    <property type="molecule type" value="Genomic_DNA"/>
</dbReference>
<dbReference type="OrthoDB" id="547796at2759"/>
<dbReference type="Proteomes" id="UP001150907">
    <property type="component" value="Unassembled WGS sequence"/>
</dbReference>
<accession>A0A9W8EHI8</accession>
<sequence>MNHESVASAVASATASIVEAAATAGAAAGSAAGSNDARAMVGQFLRSLVPDFTSPVQLVLLGLAGYFAVRSAKAAASNSSGAPKFTMASVEGTAVATKRDFTPAELAVCDGRDEDTALHIAVRRVVYDVSKARGFYGPGGPYCNFAGRDASRGLARGEFDTSVLTELDEAVDSLEDLDKGQNEALDEWATFFAGKYVPVGRLVDTAEGLEKTKKKKAEAEKKAEEAKKQAEEEKKQAEEEKKQAEEEKKQAEADNNETKKDV</sequence>
<dbReference type="SMART" id="SM01117">
    <property type="entry name" value="Cyt-b5"/>
    <property type="match status" value="1"/>
</dbReference>
<dbReference type="PANTHER" id="PTHR10281">
    <property type="entry name" value="MEMBRANE-ASSOCIATED PROGESTERONE RECEPTOR COMPONENT-RELATED"/>
    <property type="match status" value="1"/>
</dbReference>
<evidence type="ECO:0000259" key="3">
    <source>
        <dbReference type="SMART" id="SM01117"/>
    </source>
</evidence>
<dbReference type="GO" id="GO:0020037">
    <property type="term" value="F:heme binding"/>
    <property type="evidence" value="ECO:0007669"/>
    <property type="project" value="UniProtKB-ARBA"/>
</dbReference>
<comment type="caution">
    <text evidence="4">The sequence shown here is derived from an EMBL/GenBank/DDBJ whole genome shotgun (WGS) entry which is preliminary data.</text>
</comment>
<dbReference type="AlphaFoldDB" id="A0A9W8EHI8"/>
<evidence type="ECO:0000256" key="1">
    <source>
        <dbReference type="ARBA" id="ARBA00038357"/>
    </source>
</evidence>
<dbReference type="SUPFAM" id="SSF55856">
    <property type="entry name" value="Cytochrome b5-like heme/steroid binding domain"/>
    <property type="match status" value="1"/>
</dbReference>
<name>A0A9W8EHI8_9FUNG</name>
<dbReference type="GO" id="GO:0016020">
    <property type="term" value="C:membrane"/>
    <property type="evidence" value="ECO:0007669"/>
    <property type="project" value="TreeGrafter"/>
</dbReference>
<dbReference type="Pfam" id="PF00173">
    <property type="entry name" value="Cyt-b5"/>
    <property type="match status" value="1"/>
</dbReference>
<reference evidence="4" key="1">
    <citation type="submission" date="2022-07" db="EMBL/GenBank/DDBJ databases">
        <title>Phylogenomic reconstructions and comparative analyses of Kickxellomycotina fungi.</title>
        <authorList>
            <person name="Reynolds N.K."/>
            <person name="Stajich J.E."/>
            <person name="Barry K."/>
            <person name="Grigoriev I.V."/>
            <person name="Crous P."/>
            <person name="Smith M.E."/>
        </authorList>
    </citation>
    <scope>NUCLEOTIDE SEQUENCE</scope>
    <source>
        <strain evidence="4">IMI 214461</strain>
    </source>
</reference>
<organism evidence="4 5">
    <name type="scientific">Coemansia thaxteri</name>
    <dbReference type="NCBI Taxonomy" id="2663907"/>
    <lineage>
        <taxon>Eukaryota</taxon>
        <taxon>Fungi</taxon>
        <taxon>Fungi incertae sedis</taxon>
        <taxon>Zoopagomycota</taxon>
        <taxon>Kickxellomycotina</taxon>
        <taxon>Kickxellomycetes</taxon>
        <taxon>Kickxellales</taxon>
        <taxon>Kickxellaceae</taxon>
        <taxon>Coemansia</taxon>
    </lineage>
</organism>
<feature type="domain" description="Cytochrome b5 heme-binding" evidence="3">
    <location>
        <begin position="101"/>
        <end position="203"/>
    </location>
</feature>
<gene>
    <name evidence="4" type="primary">DAP1_2</name>
    <name evidence="4" type="ORF">H4R26_004476</name>
</gene>
<feature type="compositionally biased region" description="Basic and acidic residues" evidence="2">
    <location>
        <begin position="217"/>
        <end position="262"/>
    </location>
</feature>
<dbReference type="InterPro" id="IPR001199">
    <property type="entry name" value="Cyt_B5-like_heme/steroid-bd"/>
</dbReference>
<evidence type="ECO:0000256" key="2">
    <source>
        <dbReference type="SAM" id="MobiDB-lite"/>
    </source>
</evidence>
<keyword evidence="5" id="KW-1185">Reference proteome</keyword>
<dbReference type="Gene3D" id="3.10.120.10">
    <property type="entry name" value="Cytochrome b5-like heme/steroid binding domain"/>
    <property type="match status" value="1"/>
</dbReference>
<evidence type="ECO:0000313" key="4">
    <source>
        <dbReference type="EMBL" id="KAJ2000728.1"/>
    </source>
</evidence>